<dbReference type="GO" id="GO:0016787">
    <property type="term" value="F:hydrolase activity"/>
    <property type="evidence" value="ECO:0007669"/>
    <property type="project" value="UniProtKB-KW"/>
</dbReference>
<keyword evidence="3" id="KW-1185">Reference proteome</keyword>
<dbReference type="InterPro" id="IPR036463">
    <property type="entry name" value="Urease_gamma_sf"/>
</dbReference>
<sequence length="129" mass="14510">MTLIKITVKGEPDVSPFTRTFQYSSKADEQIFTNLISMVKDKLDRNLRININEAITVFSALVVSELKGGKSIEQIQKNASILLNPEQVMIGVPETLQQMSFEITLDDNTKRLIVLNTPIKISDYILKPA</sequence>
<dbReference type="GO" id="GO:0043419">
    <property type="term" value="P:urea catabolic process"/>
    <property type="evidence" value="ECO:0007669"/>
    <property type="project" value="InterPro"/>
</dbReference>
<dbReference type="Proteomes" id="UP000266745">
    <property type="component" value="Chromosome"/>
</dbReference>
<evidence type="ECO:0000313" key="3">
    <source>
        <dbReference type="Proteomes" id="UP000266745"/>
    </source>
</evidence>
<evidence type="ECO:0000313" key="2">
    <source>
        <dbReference type="EMBL" id="AJZ76252.1"/>
    </source>
</evidence>
<dbReference type="Gene3D" id="3.30.280.10">
    <property type="entry name" value="Urease, gamma-like subunit"/>
    <property type="match status" value="1"/>
</dbReference>
<dbReference type="EMBL" id="CP011097">
    <property type="protein sequence ID" value="AJZ76252.1"/>
    <property type="molecule type" value="Genomic_DNA"/>
</dbReference>
<proteinExistence type="predicted"/>
<dbReference type="InterPro" id="IPR002026">
    <property type="entry name" value="Urease_gamma/gamma-beta_su"/>
</dbReference>
<dbReference type="GeneID" id="24874424"/>
<dbReference type="KEGG" id="tah:SU86_007620"/>
<dbReference type="GO" id="GO:0016151">
    <property type="term" value="F:nickel cation binding"/>
    <property type="evidence" value="ECO:0007669"/>
    <property type="project" value="InterPro"/>
</dbReference>
<dbReference type="AlphaFoldDB" id="A0A3G1B5F8"/>
<dbReference type="RefSeq" id="WP_048186940.1">
    <property type="nucleotide sequence ID" value="NZ_CP011097.1"/>
</dbReference>
<protein>
    <submittedName>
        <fullName evidence="2">Uncharacterized protein</fullName>
    </submittedName>
</protein>
<dbReference type="OrthoDB" id="10299at2157"/>
<evidence type="ECO:0000256" key="1">
    <source>
        <dbReference type="ARBA" id="ARBA00022801"/>
    </source>
</evidence>
<name>A0A3G1B5F8_9ARCH</name>
<dbReference type="SUPFAM" id="SSF54111">
    <property type="entry name" value="Urease, gamma-subunit"/>
    <property type="match status" value="1"/>
</dbReference>
<gene>
    <name evidence="2" type="ORF">SU86_007620</name>
</gene>
<dbReference type="STRING" id="1603555.SU86_007620"/>
<organism evidence="2 3">
    <name type="scientific">Candidatus Nitrosotenuis cloacae</name>
    <dbReference type="NCBI Taxonomy" id="1603555"/>
    <lineage>
        <taxon>Archaea</taxon>
        <taxon>Nitrososphaerota</taxon>
        <taxon>Candidatus Nitrosotenuis</taxon>
    </lineage>
</organism>
<dbReference type="Pfam" id="PF00547">
    <property type="entry name" value="Urease_gamma"/>
    <property type="match status" value="1"/>
</dbReference>
<reference evidence="2 3" key="1">
    <citation type="journal article" date="2016" name="Sci. Rep.">
        <title>A novel ammonia-oxidizing archaeon from wastewater treatment plant: Its enrichment, physiological and genomic characteristics.</title>
        <authorList>
            <person name="Li Y."/>
            <person name="Ding K."/>
            <person name="Wen X."/>
            <person name="Zhang B."/>
            <person name="Shen B."/>
            <person name="Yang Y."/>
        </authorList>
    </citation>
    <scope>NUCLEOTIDE SEQUENCE [LARGE SCALE GENOMIC DNA]</scope>
    <source>
        <strain evidence="2 3">SAT1</strain>
    </source>
</reference>
<keyword evidence="1" id="KW-0378">Hydrolase</keyword>
<accession>A0A3G1B5F8</accession>